<feature type="domain" description="Chlorhexidine efflux transporter" evidence="2">
    <location>
        <begin position="73"/>
        <end position="135"/>
    </location>
</feature>
<dbReference type="NCBIfam" id="NF033664">
    <property type="entry name" value="PACE_transport"/>
    <property type="match status" value="1"/>
</dbReference>
<evidence type="ECO:0000259" key="2">
    <source>
        <dbReference type="Pfam" id="PF05232"/>
    </source>
</evidence>
<keyword evidence="1" id="KW-0472">Membrane</keyword>
<dbReference type="InterPro" id="IPR007896">
    <property type="entry name" value="BTP_bacteria"/>
</dbReference>
<evidence type="ECO:0000313" key="3">
    <source>
        <dbReference type="EMBL" id="PWK15089.1"/>
    </source>
</evidence>
<accession>A0A2V2AAY7</accession>
<organism evidence="3 4">
    <name type="scientific">Psychrobacter immobilis</name>
    <dbReference type="NCBI Taxonomy" id="498"/>
    <lineage>
        <taxon>Bacteria</taxon>
        <taxon>Pseudomonadati</taxon>
        <taxon>Pseudomonadota</taxon>
        <taxon>Gammaproteobacteria</taxon>
        <taxon>Moraxellales</taxon>
        <taxon>Moraxellaceae</taxon>
        <taxon>Psychrobacter</taxon>
    </lineage>
</organism>
<keyword evidence="1" id="KW-1133">Transmembrane helix</keyword>
<dbReference type="Proteomes" id="UP000245655">
    <property type="component" value="Unassembled WGS sequence"/>
</dbReference>
<keyword evidence="1" id="KW-0812">Transmembrane</keyword>
<feature type="transmembrane region" description="Helical" evidence="1">
    <location>
        <begin position="113"/>
        <end position="130"/>
    </location>
</feature>
<feature type="transmembrane region" description="Helical" evidence="1">
    <location>
        <begin position="41"/>
        <end position="61"/>
    </location>
</feature>
<reference evidence="3 4" key="1">
    <citation type="submission" date="2018-05" db="EMBL/GenBank/DDBJ databases">
        <title>Genomic Encyclopedia of Type Strains, Phase IV (KMG-IV): sequencing the most valuable type-strain genomes for metagenomic binning, comparative biology and taxonomic classification.</title>
        <authorList>
            <person name="Goeker M."/>
        </authorList>
    </citation>
    <scope>NUCLEOTIDE SEQUENCE [LARGE SCALE GENOMIC DNA]</scope>
    <source>
        <strain evidence="3 4">DSM 7229</strain>
    </source>
</reference>
<feature type="transmembrane region" description="Helical" evidence="1">
    <location>
        <begin position="82"/>
        <end position="101"/>
    </location>
</feature>
<keyword evidence="4" id="KW-1185">Reference proteome</keyword>
<dbReference type="Pfam" id="PF05232">
    <property type="entry name" value="BTP"/>
    <property type="match status" value="2"/>
</dbReference>
<dbReference type="InterPro" id="IPR058208">
    <property type="entry name" value="PACE"/>
</dbReference>
<evidence type="ECO:0000256" key="1">
    <source>
        <dbReference type="SAM" id="Phobius"/>
    </source>
</evidence>
<proteinExistence type="predicted"/>
<dbReference type="AlphaFoldDB" id="A0A2V2AAY7"/>
<feature type="domain" description="Chlorhexidine efflux transporter" evidence="2">
    <location>
        <begin position="5"/>
        <end position="67"/>
    </location>
</feature>
<feature type="transmembrane region" description="Helical" evidence="1">
    <location>
        <begin position="12"/>
        <end position="29"/>
    </location>
</feature>
<comment type="caution">
    <text evidence="3">The sequence shown here is derived from an EMBL/GenBank/DDBJ whole genome shotgun (WGS) entry which is preliminary data.</text>
</comment>
<dbReference type="GeneID" id="60253807"/>
<sequence>MTLSPLKRRLTYVIIFEIIAIISSTFVLMKLSGSDAAESLPVAVMVSLAAVIWNFLYNTAFEAWERRKHVAKRTLLIRSAHALGFEGGLVLICLPLYMIWYDVGLIKAFMMEAALLLFFLVYTFIFTLGFDKIFTLPHHYKTASDS</sequence>
<gene>
    <name evidence="3" type="ORF">C8D84_10131</name>
</gene>
<dbReference type="RefSeq" id="WP_109589161.1">
    <property type="nucleotide sequence ID" value="NZ_CAJGZY010000001.1"/>
</dbReference>
<protein>
    <submittedName>
        <fullName evidence="3">Putative membrane protein</fullName>
    </submittedName>
</protein>
<dbReference type="EMBL" id="QGGM01000001">
    <property type="protein sequence ID" value="PWK15089.1"/>
    <property type="molecule type" value="Genomic_DNA"/>
</dbReference>
<evidence type="ECO:0000313" key="4">
    <source>
        <dbReference type="Proteomes" id="UP000245655"/>
    </source>
</evidence>
<name>A0A2V2AAY7_PSYIM</name>